<gene>
    <name evidence="7" type="ORF">PMPD1_0690</name>
</gene>
<dbReference type="KEGG" id="pmak:PMPD1_0690"/>
<evidence type="ECO:0000256" key="3">
    <source>
        <dbReference type="ARBA" id="ARBA00023082"/>
    </source>
</evidence>
<comment type="similarity">
    <text evidence="1">Belongs to the sigma-70 factor family. ECF subfamily.</text>
</comment>
<reference evidence="7 8" key="1">
    <citation type="submission" date="2020-06" db="EMBL/GenBank/DDBJ databases">
        <title>Genome sequence of Paramixta manurensis strain PD-1.</title>
        <authorList>
            <person name="Lee C.W."/>
            <person name="Kim J."/>
        </authorList>
    </citation>
    <scope>NUCLEOTIDE SEQUENCE [LARGE SCALE GENOMIC DNA]</scope>
    <source>
        <strain evidence="7 8">PD-1</strain>
    </source>
</reference>
<dbReference type="InterPro" id="IPR039425">
    <property type="entry name" value="RNA_pol_sigma-70-like"/>
</dbReference>
<accession>A0A6M8UFV5</accession>
<dbReference type="GO" id="GO:0003677">
    <property type="term" value="F:DNA binding"/>
    <property type="evidence" value="ECO:0007669"/>
    <property type="project" value="InterPro"/>
</dbReference>
<dbReference type="Gene3D" id="1.10.10.10">
    <property type="entry name" value="Winged helix-like DNA-binding domain superfamily/Winged helix DNA-binding domain"/>
    <property type="match status" value="1"/>
</dbReference>
<dbReference type="NCBIfam" id="TIGR02937">
    <property type="entry name" value="sigma70-ECF"/>
    <property type="match status" value="1"/>
</dbReference>
<name>A0A6M8UFV5_9GAMM</name>
<dbReference type="PANTHER" id="PTHR43133">
    <property type="entry name" value="RNA POLYMERASE ECF-TYPE SIGMA FACTO"/>
    <property type="match status" value="1"/>
</dbReference>
<dbReference type="SUPFAM" id="SSF88659">
    <property type="entry name" value="Sigma3 and sigma4 domains of RNA polymerase sigma factors"/>
    <property type="match status" value="1"/>
</dbReference>
<dbReference type="EMBL" id="CP054212">
    <property type="protein sequence ID" value="QKJ85662.1"/>
    <property type="molecule type" value="Genomic_DNA"/>
</dbReference>
<dbReference type="InterPro" id="IPR014284">
    <property type="entry name" value="RNA_pol_sigma-70_dom"/>
</dbReference>
<dbReference type="CDD" id="cd06171">
    <property type="entry name" value="Sigma70_r4"/>
    <property type="match status" value="1"/>
</dbReference>
<keyword evidence="3" id="KW-0731">Sigma factor</keyword>
<dbReference type="InterPro" id="IPR013249">
    <property type="entry name" value="RNA_pol_sigma70_r4_t2"/>
</dbReference>
<proteinExistence type="inferred from homology"/>
<evidence type="ECO:0000313" key="8">
    <source>
        <dbReference type="Proteomes" id="UP000505325"/>
    </source>
</evidence>
<keyword evidence="4" id="KW-0804">Transcription</keyword>
<dbReference type="InterPro" id="IPR013324">
    <property type="entry name" value="RNA_pol_sigma_r3/r4-like"/>
</dbReference>
<evidence type="ECO:0000256" key="1">
    <source>
        <dbReference type="ARBA" id="ARBA00010641"/>
    </source>
</evidence>
<dbReference type="Proteomes" id="UP000505325">
    <property type="component" value="Chromosome"/>
</dbReference>
<dbReference type="GO" id="GO:0006352">
    <property type="term" value="P:DNA-templated transcription initiation"/>
    <property type="evidence" value="ECO:0007669"/>
    <property type="project" value="InterPro"/>
</dbReference>
<evidence type="ECO:0000256" key="4">
    <source>
        <dbReference type="ARBA" id="ARBA00023163"/>
    </source>
</evidence>
<evidence type="ECO:0000256" key="2">
    <source>
        <dbReference type="ARBA" id="ARBA00023015"/>
    </source>
</evidence>
<feature type="domain" description="RNA polymerase sigma factor 70 region 4 type 2" evidence="6">
    <location>
        <begin position="105"/>
        <end position="154"/>
    </location>
</feature>
<feature type="domain" description="RNA polymerase sigma-70 region 2" evidence="5">
    <location>
        <begin position="11"/>
        <end position="77"/>
    </location>
</feature>
<dbReference type="InterPro" id="IPR013325">
    <property type="entry name" value="RNA_pol_sigma_r2"/>
</dbReference>
<protein>
    <submittedName>
        <fullName evidence="7">RNA polymerase sigma-54 factor</fullName>
    </submittedName>
</protein>
<dbReference type="Pfam" id="PF04542">
    <property type="entry name" value="Sigma70_r2"/>
    <property type="match status" value="1"/>
</dbReference>
<dbReference type="InterPro" id="IPR036388">
    <property type="entry name" value="WH-like_DNA-bd_sf"/>
</dbReference>
<organism evidence="7 8">
    <name type="scientific">Paramixta manurensis</name>
    <dbReference type="NCBI Taxonomy" id="2740817"/>
    <lineage>
        <taxon>Bacteria</taxon>
        <taxon>Pseudomonadati</taxon>
        <taxon>Pseudomonadota</taxon>
        <taxon>Gammaproteobacteria</taxon>
        <taxon>Enterobacterales</taxon>
        <taxon>Erwiniaceae</taxon>
        <taxon>Paramixta</taxon>
    </lineage>
</organism>
<evidence type="ECO:0000259" key="6">
    <source>
        <dbReference type="Pfam" id="PF08281"/>
    </source>
</evidence>
<dbReference type="RefSeq" id="WP_173632730.1">
    <property type="nucleotide sequence ID" value="NZ_CP054212.1"/>
</dbReference>
<dbReference type="InterPro" id="IPR007627">
    <property type="entry name" value="RNA_pol_sigma70_r2"/>
</dbReference>
<dbReference type="Gene3D" id="1.10.1740.10">
    <property type="match status" value="1"/>
</dbReference>
<evidence type="ECO:0000313" key="7">
    <source>
        <dbReference type="EMBL" id="QKJ85662.1"/>
    </source>
</evidence>
<dbReference type="PANTHER" id="PTHR43133:SF25">
    <property type="entry name" value="RNA POLYMERASE SIGMA FACTOR RFAY-RELATED"/>
    <property type="match status" value="1"/>
</dbReference>
<evidence type="ECO:0000259" key="5">
    <source>
        <dbReference type="Pfam" id="PF04542"/>
    </source>
</evidence>
<dbReference type="SUPFAM" id="SSF88946">
    <property type="entry name" value="Sigma2 domain of RNA polymerase sigma factors"/>
    <property type="match status" value="1"/>
</dbReference>
<dbReference type="GO" id="GO:0016987">
    <property type="term" value="F:sigma factor activity"/>
    <property type="evidence" value="ECO:0007669"/>
    <property type="project" value="UniProtKB-KW"/>
</dbReference>
<keyword evidence="8" id="KW-1185">Reference proteome</keyword>
<sequence>MALSELTDSEIREVMPHLQRFALWLTRNAHSAEDLVQSCLTKALTRERQKEGEQSLRAWLFTILYRQFIDGERRRKRYLNILSFFTGEEALGQSAESLAIADDTLALFATLPTDYRALLLLVSVEGLSYKEAAETLDIPLGTVMSRLSRARKLLHEKLEGKVTPLPLRRLK</sequence>
<dbReference type="AlphaFoldDB" id="A0A6M8UFV5"/>
<keyword evidence="2" id="KW-0805">Transcription regulation</keyword>
<dbReference type="Pfam" id="PF08281">
    <property type="entry name" value="Sigma70_r4_2"/>
    <property type="match status" value="1"/>
</dbReference>